<dbReference type="AlphaFoldDB" id="W8VWJ7"/>
<evidence type="ECO:0000313" key="2">
    <source>
        <dbReference type="Proteomes" id="UP000031760"/>
    </source>
</evidence>
<dbReference type="EMBL" id="AP014548">
    <property type="protein sequence ID" value="BAO54797.1"/>
    <property type="molecule type" value="Genomic_DNA"/>
</dbReference>
<gene>
    <name evidence="1" type="ORF">NMS_0788</name>
</gene>
<dbReference type="HOGENOM" id="CLU_2718313_0_0_10"/>
<dbReference type="KEGG" id="nmf:NMS_0788"/>
<organism evidence="1 2">
    <name type="scientific">Nonlabens marinus S1-08</name>
    <dbReference type="NCBI Taxonomy" id="1454201"/>
    <lineage>
        <taxon>Bacteria</taxon>
        <taxon>Pseudomonadati</taxon>
        <taxon>Bacteroidota</taxon>
        <taxon>Flavobacteriia</taxon>
        <taxon>Flavobacteriales</taxon>
        <taxon>Flavobacteriaceae</taxon>
        <taxon>Nonlabens</taxon>
    </lineage>
</organism>
<sequence length="72" mass="8031">MFDIFRYDRLLGGGPIQTASSANFTCRLSASAVEYTATVLIPISLQVRITRRAISPRFAINIFLNMLFIFSG</sequence>
<proteinExistence type="predicted"/>
<reference evidence="1 2" key="1">
    <citation type="journal article" date="2014" name="Proc. Natl. Acad. Sci. U.S.A.">
        <title>Functional characterization of flavobacteria rhodopsins reveals a unique class of light-driven chloride pump in bacteria.</title>
        <authorList>
            <person name="Yoshizawa S."/>
            <person name="Kumagai Y."/>
            <person name="Kim H."/>
            <person name="Ogura Y."/>
            <person name="Hayashi T."/>
            <person name="Iwasaki W."/>
            <person name="DeLong E.F."/>
            <person name="Kogure K."/>
        </authorList>
    </citation>
    <scope>NUCLEOTIDE SEQUENCE [LARGE SCALE GENOMIC DNA]</scope>
    <source>
        <strain evidence="1 2">S1-08</strain>
    </source>
</reference>
<accession>W8VWJ7</accession>
<protein>
    <submittedName>
        <fullName evidence="1">Uncharacterized protein</fullName>
    </submittedName>
</protein>
<dbReference type="Proteomes" id="UP000031760">
    <property type="component" value="Chromosome"/>
</dbReference>
<name>W8VWJ7_9FLAO</name>
<evidence type="ECO:0000313" key="1">
    <source>
        <dbReference type="EMBL" id="BAO54797.1"/>
    </source>
</evidence>
<keyword evidence="2" id="KW-1185">Reference proteome</keyword>